<keyword evidence="5 8" id="KW-0289">Folate biosynthesis</keyword>
<reference evidence="10 11" key="1">
    <citation type="submission" date="2018-07" db="EMBL/GenBank/DDBJ databases">
        <title>Genome sequencing of Moraxellaceae gen. HYN0046.</title>
        <authorList>
            <person name="Kim M."/>
            <person name="Yi H."/>
        </authorList>
    </citation>
    <scope>NUCLEOTIDE SEQUENCE [LARGE SCALE GENOMIC DNA]</scope>
    <source>
        <strain evidence="10 11">HYN0046</strain>
    </source>
</reference>
<dbReference type="EC" id="4.1.2.25" evidence="8"/>
<keyword evidence="6" id="KW-0413">Isomerase</keyword>
<evidence type="ECO:0000256" key="3">
    <source>
        <dbReference type="ARBA" id="ARBA00005013"/>
    </source>
</evidence>
<evidence type="ECO:0000259" key="9">
    <source>
        <dbReference type="SMART" id="SM00905"/>
    </source>
</evidence>
<dbReference type="GO" id="GO:0004150">
    <property type="term" value="F:dihydroneopterin aldolase activity"/>
    <property type="evidence" value="ECO:0007669"/>
    <property type="project" value="UniProtKB-UniRule"/>
</dbReference>
<dbReference type="GO" id="GO:0046654">
    <property type="term" value="P:tetrahydrofolate biosynthetic process"/>
    <property type="evidence" value="ECO:0007669"/>
    <property type="project" value="UniProtKB-UniRule"/>
</dbReference>
<evidence type="ECO:0000256" key="2">
    <source>
        <dbReference type="ARBA" id="ARBA00001353"/>
    </source>
</evidence>
<dbReference type="UniPathway" id="UPA00077">
    <property type="reaction ID" value="UER00154"/>
</dbReference>
<dbReference type="AlphaFoldDB" id="A0A345P5Z2"/>
<evidence type="ECO:0000256" key="8">
    <source>
        <dbReference type="RuleBase" id="RU362079"/>
    </source>
</evidence>
<dbReference type="GO" id="GO:0046656">
    <property type="term" value="P:folic acid biosynthetic process"/>
    <property type="evidence" value="ECO:0007669"/>
    <property type="project" value="UniProtKB-UniRule"/>
</dbReference>
<evidence type="ECO:0000313" key="11">
    <source>
        <dbReference type="Proteomes" id="UP000253940"/>
    </source>
</evidence>
<gene>
    <name evidence="10" type="primary">folB</name>
    <name evidence="10" type="ORF">HYN46_07560</name>
</gene>
<dbReference type="InterPro" id="IPR006157">
    <property type="entry name" value="FolB_dom"/>
</dbReference>
<dbReference type="FunFam" id="3.30.1130.10:FF:000002">
    <property type="entry name" value="7,8-dihydroneopterin aldolase"/>
    <property type="match status" value="1"/>
</dbReference>
<comment type="catalytic activity">
    <reaction evidence="1">
        <text>7,8-dihydroneopterin = 7,8-dihydromonapterin</text>
        <dbReference type="Rhea" id="RHEA:45328"/>
        <dbReference type="ChEBI" id="CHEBI:17001"/>
        <dbReference type="ChEBI" id="CHEBI:71175"/>
        <dbReference type="EC" id="5.1.99.8"/>
    </reaction>
</comment>
<keyword evidence="11" id="KW-1185">Reference proteome</keyword>
<dbReference type="NCBIfam" id="TIGR00526">
    <property type="entry name" value="folB_dom"/>
    <property type="match status" value="1"/>
</dbReference>
<comment type="catalytic activity">
    <reaction evidence="2 8">
        <text>7,8-dihydroneopterin = 6-hydroxymethyl-7,8-dihydropterin + glycolaldehyde</text>
        <dbReference type="Rhea" id="RHEA:10540"/>
        <dbReference type="ChEBI" id="CHEBI:17001"/>
        <dbReference type="ChEBI" id="CHEBI:17071"/>
        <dbReference type="ChEBI" id="CHEBI:44841"/>
        <dbReference type="EC" id="4.1.2.25"/>
    </reaction>
</comment>
<dbReference type="PANTHER" id="PTHR42844">
    <property type="entry name" value="DIHYDRONEOPTERIN ALDOLASE 1-RELATED"/>
    <property type="match status" value="1"/>
</dbReference>
<protein>
    <recommendedName>
        <fullName evidence="8">7,8-dihydroneopterin aldolase</fullName>
        <ecNumber evidence="8">4.1.2.25</ecNumber>
    </recommendedName>
</protein>
<evidence type="ECO:0000256" key="7">
    <source>
        <dbReference type="ARBA" id="ARBA00023239"/>
    </source>
</evidence>
<evidence type="ECO:0000313" key="10">
    <source>
        <dbReference type="EMBL" id="AXI02701.1"/>
    </source>
</evidence>
<dbReference type="Pfam" id="PF02152">
    <property type="entry name" value="FolB"/>
    <property type="match status" value="1"/>
</dbReference>
<dbReference type="OrthoDB" id="9810587at2"/>
<evidence type="ECO:0000256" key="1">
    <source>
        <dbReference type="ARBA" id="ARBA00000693"/>
    </source>
</evidence>
<sequence length="126" mass="13989">MDKVLIEGLRVNAVIGVFDWERQIEQPILIDIVMLVDTRAAAVSDDLNDAVNYALASEQITELTQSLQPQLLETLADRLAEMLLNNYPTVESVQVRVKKPLAVKSAQAVGIEIIRERHALLARSGK</sequence>
<dbReference type="PANTHER" id="PTHR42844:SF1">
    <property type="entry name" value="DIHYDRONEOPTERIN ALDOLASE 1-RELATED"/>
    <property type="match status" value="1"/>
</dbReference>
<dbReference type="SUPFAM" id="SSF55620">
    <property type="entry name" value="Tetrahydrobiopterin biosynthesis enzymes-like"/>
    <property type="match status" value="1"/>
</dbReference>
<proteinExistence type="inferred from homology"/>
<keyword evidence="7 8" id="KW-0456">Lyase</keyword>
<comment type="function">
    <text evidence="8">Catalyzes the conversion of 7,8-dihydroneopterin to 6-hydroxymethyl-7,8-dihydropterin.</text>
</comment>
<dbReference type="CDD" id="cd00534">
    <property type="entry name" value="DHNA_DHNTPE"/>
    <property type="match status" value="1"/>
</dbReference>
<dbReference type="RefSeq" id="WP_114898811.1">
    <property type="nucleotide sequence ID" value="NZ_CP031222.1"/>
</dbReference>
<accession>A0A345P5Z2</accession>
<name>A0A345P5Z2_9GAMM</name>
<feature type="domain" description="Dihydroneopterin aldolase/epimerase" evidence="9">
    <location>
        <begin position="4"/>
        <end position="115"/>
    </location>
</feature>
<dbReference type="Proteomes" id="UP000253940">
    <property type="component" value="Chromosome"/>
</dbReference>
<evidence type="ECO:0000256" key="5">
    <source>
        <dbReference type="ARBA" id="ARBA00022909"/>
    </source>
</evidence>
<dbReference type="InterPro" id="IPR043133">
    <property type="entry name" value="GTP-CH-I_C/QueF"/>
</dbReference>
<dbReference type="Gene3D" id="3.30.1130.10">
    <property type="match status" value="1"/>
</dbReference>
<dbReference type="SMART" id="SM00905">
    <property type="entry name" value="FolB"/>
    <property type="match status" value="1"/>
</dbReference>
<comment type="similarity">
    <text evidence="4 8">Belongs to the DHNA family.</text>
</comment>
<evidence type="ECO:0000256" key="4">
    <source>
        <dbReference type="ARBA" id="ARBA00005708"/>
    </source>
</evidence>
<dbReference type="InterPro" id="IPR006156">
    <property type="entry name" value="Dihydroneopterin_aldolase"/>
</dbReference>
<dbReference type="GO" id="GO:0005737">
    <property type="term" value="C:cytoplasm"/>
    <property type="evidence" value="ECO:0007669"/>
    <property type="project" value="TreeGrafter"/>
</dbReference>
<dbReference type="GO" id="GO:0016853">
    <property type="term" value="F:isomerase activity"/>
    <property type="evidence" value="ECO:0007669"/>
    <property type="project" value="UniProtKB-KW"/>
</dbReference>
<dbReference type="KEGG" id="mbah:HYN46_07560"/>
<comment type="pathway">
    <text evidence="3 8">Cofactor biosynthesis; tetrahydrofolate biosynthesis; 2-amino-4-hydroxy-6-hydroxymethyl-7,8-dihydropteridine diphosphate from 7,8-dihydroneopterin triphosphate: step 3/4.</text>
</comment>
<organism evidence="10 11">
    <name type="scientific">Aquirhabdus parva</name>
    <dbReference type="NCBI Taxonomy" id="2283318"/>
    <lineage>
        <taxon>Bacteria</taxon>
        <taxon>Pseudomonadati</taxon>
        <taxon>Pseudomonadota</taxon>
        <taxon>Gammaproteobacteria</taxon>
        <taxon>Moraxellales</taxon>
        <taxon>Moraxellaceae</taxon>
        <taxon>Aquirhabdus</taxon>
    </lineage>
</organism>
<dbReference type="EMBL" id="CP031222">
    <property type="protein sequence ID" value="AXI02701.1"/>
    <property type="molecule type" value="Genomic_DNA"/>
</dbReference>
<evidence type="ECO:0000256" key="6">
    <source>
        <dbReference type="ARBA" id="ARBA00023235"/>
    </source>
</evidence>
<dbReference type="NCBIfam" id="TIGR00525">
    <property type="entry name" value="folB"/>
    <property type="match status" value="1"/>
</dbReference>